<dbReference type="GO" id="GO:0004674">
    <property type="term" value="F:protein serine/threonine kinase activity"/>
    <property type="evidence" value="ECO:0007669"/>
    <property type="project" value="InterPro"/>
</dbReference>
<feature type="domain" description="Protein kinase" evidence="5">
    <location>
        <begin position="1"/>
        <end position="70"/>
    </location>
</feature>
<dbReference type="PROSITE" id="PS50011">
    <property type="entry name" value="PROTEIN_KINASE_DOM"/>
    <property type="match status" value="1"/>
</dbReference>
<evidence type="ECO:0000256" key="3">
    <source>
        <dbReference type="ARBA" id="ARBA00022777"/>
    </source>
</evidence>
<dbReference type="AlphaFoldDB" id="A0A5J4Q0T8"/>
<keyword evidence="4" id="KW-0067">ATP-binding</keyword>
<protein>
    <recommendedName>
        <fullName evidence="5">Protein kinase domain-containing protein</fullName>
    </recommendedName>
</protein>
<dbReference type="Pfam" id="PF00069">
    <property type="entry name" value="Pkinase"/>
    <property type="match status" value="1"/>
</dbReference>
<evidence type="ECO:0000313" key="7">
    <source>
        <dbReference type="Proteomes" id="UP000324800"/>
    </source>
</evidence>
<name>A0A5J4Q0T8_9EUKA</name>
<keyword evidence="2" id="KW-0547">Nucleotide-binding</keyword>
<accession>A0A5J4Q0T8</accession>
<dbReference type="PANTHER" id="PTHR24348:SF22">
    <property type="entry name" value="NON-SPECIFIC SERINE_THREONINE PROTEIN KINASE"/>
    <property type="match status" value="1"/>
</dbReference>
<dbReference type="InterPro" id="IPR011009">
    <property type="entry name" value="Kinase-like_dom_sf"/>
</dbReference>
<comment type="caution">
    <text evidence="6">The sequence shown here is derived from an EMBL/GenBank/DDBJ whole genome shotgun (WGS) entry which is preliminary data.</text>
</comment>
<dbReference type="GO" id="GO:0000407">
    <property type="term" value="C:phagophore assembly site"/>
    <property type="evidence" value="ECO:0007669"/>
    <property type="project" value="TreeGrafter"/>
</dbReference>
<dbReference type="PANTHER" id="PTHR24348">
    <property type="entry name" value="SERINE/THREONINE-PROTEIN KINASE UNC-51-RELATED"/>
    <property type="match status" value="1"/>
</dbReference>
<dbReference type="GO" id="GO:0005524">
    <property type="term" value="F:ATP binding"/>
    <property type="evidence" value="ECO:0007669"/>
    <property type="project" value="UniProtKB-KW"/>
</dbReference>
<dbReference type="InterPro" id="IPR008271">
    <property type="entry name" value="Ser/Thr_kinase_AS"/>
</dbReference>
<dbReference type="Proteomes" id="UP000324800">
    <property type="component" value="Unassembled WGS sequence"/>
</dbReference>
<evidence type="ECO:0000259" key="5">
    <source>
        <dbReference type="PROSITE" id="PS50011"/>
    </source>
</evidence>
<reference evidence="6 7" key="1">
    <citation type="submission" date="2019-03" db="EMBL/GenBank/DDBJ databases">
        <title>Single cell metagenomics reveals metabolic interactions within the superorganism composed of flagellate Streblomastix strix and complex community of Bacteroidetes bacteria on its surface.</title>
        <authorList>
            <person name="Treitli S.C."/>
            <person name="Kolisko M."/>
            <person name="Husnik F."/>
            <person name="Keeling P."/>
            <person name="Hampl V."/>
        </authorList>
    </citation>
    <scope>NUCLEOTIDE SEQUENCE [LARGE SCALE GENOMIC DNA]</scope>
    <source>
        <strain evidence="6">ST1C</strain>
    </source>
</reference>
<dbReference type="GO" id="GO:0016020">
    <property type="term" value="C:membrane"/>
    <property type="evidence" value="ECO:0007669"/>
    <property type="project" value="TreeGrafter"/>
</dbReference>
<dbReference type="InterPro" id="IPR045269">
    <property type="entry name" value="Atg1-like"/>
</dbReference>
<evidence type="ECO:0000256" key="2">
    <source>
        <dbReference type="ARBA" id="ARBA00022741"/>
    </source>
</evidence>
<keyword evidence="3" id="KW-0418">Kinase</keyword>
<dbReference type="OrthoDB" id="851957at2759"/>
<evidence type="ECO:0000256" key="1">
    <source>
        <dbReference type="ARBA" id="ARBA00022679"/>
    </source>
</evidence>
<dbReference type="GO" id="GO:0010506">
    <property type="term" value="P:regulation of autophagy"/>
    <property type="evidence" value="ECO:0007669"/>
    <property type="project" value="InterPro"/>
</dbReference>
<dbReference type="GO" id="GO:0005829">
    <property type="term" value="C:cytosol"/>
    <property type="evidence" value="ECO:0007669"/>
    <property type="project" value="TreeGrafter"/>
</dbReference>
<keyword evidence="1" id="KW-0808">Transferase</keyword>
<sequence>MVHTAQVIHRDIKADNILFHYNNGNFRVKIADFGTAKILSNQQLNVTALGTPEIMAPELLLDIGIADNKV</sequence>
<dbReference type="SUPFAM" id="SSF56112">
    <property type="entry name" value="Protein kinase-like (PK-like)"/>
    <property type="match status" value="1"/>
</dbReference>
<evidence type="ECO:0000256" key="4">
    <source>
        <dbReference type="ARBA" id="ARBA00022840"/>
    </source>
</evidence>
<dbReference type="GO" id="GO:0005776">
    <property type="term" value="C:autophagosome"/>
    <property type="evidence" value="ECO:0007669"/>
    <property type="project" value="TreeGrafter"/>
</dbReference>
<evidence type="ECO:0000313" key="6">
    <source>
        <dbReference type="EMBL" id="KAA6315466.1"/>
    </source>
</evidence>
<proteinExistence type="predicted"/>
<dbReference type="GO" id="GO:0000045">
    <property type="term" value="P:autophagosome assembly"/>
    <property type="evidence" value="ECO:0007669"/>
    <property type="project" value="TreeGrafter"/>
</dbReference>
<organism evidence="6 7">
    <name type="scientific">Streblomastix strix</name>
    <dbReference type="NCBI Taxonomy" id="222440"/>
    <lineage>
        <taxon>Eukaryota</taxon>
        <taxon>Metamonada</taxon>
        <taxon>Preaxostyla</taxon>
        <taxon>Oxymonadida</taxon>
        <taxon>Streblomastigidae</taxon>
        <taxon>Streblomastix</taxon>
    </lineage>
</organism>
<dbReference type="PROSITE" id="PS00108">
    <property type="entry name" value="PROTEIN_KINASE_ST"/>
    <property type="match status" value="1"/>
</dbReference>
<dbReference type="InterPro" id="IPR000719">
    <property type="entry name" value="Prot_kinase_dom"/>
</dbReference>
<gene>
    <name evidence="6" type="ORF">EZS28_055418</name>
</gene>
<dbReference type="EMBL" id="SNRW01047409">
    <property type="protein sequence ID" value="KAA6315466.1"/>
    <property type="molecule type" value="Genomic_DNA"/>
</dbReference>
<dbReference type="Gene3D" id="1.10.510.10">
    <property type="entry name" value="Transferase(Phosphotransferase) domain 1"/>
    <property type="match status" value="1"/>
</dbReference>